<accession>W4QHT2</accession>
<dbReference type="STRING" id="1236971.JCM9152_2907"/>
<name>W4QHT2_9BACI</name>
<dbReference type="EMBL" id="BAUU01000019">
    <property type="protein sequence ID" value="GAE31437.1"/>
    <property type="molecule type" value="Genomic_DNA"/>
</dbReference>
<sequence length="52" mass="5486">MAQADGAEGLLSIRGPDGATKYENIVSNEGVSIELEQGDTFEIEVSTTLTVE</sequence>
<keyword evidence="2" id="KW-1185">Reference proteome</keyword>
<dbReference type="RefSeq" id="WP_156314997.1">
    <property type="nucleotide sequence ID" value="NZ_BAUU01000019.1"/>
</dbReference>
<dbReference type="AlphaFoldDB" id="W4QHT2"/>
<evidence type="ECO:0000313" key="1">
    <source>
        <dbReference type="EMBL" id="GAE31437.1"/>
    </source>
</evidence>
<dbReference type="OrthoDB" id="1650483at2"/>
<proteinExistence type="predicted"/>
<organism evidence="1 2">
    <name type="scientific">Halalkalibacter hemicellulosilyticusJCM 9152</name>
    <dbReference type="NCBI Taxonomy" id="1236971"/>
    <lineage>
        <taxon>Bacteria</taxon>
        <taxon>Bacillati</taxon>
        <taxon>Bacillota</taxon>
        <taxon>Bacilli</taxon>
        <taxon>Bacillales</taxon>
        <taxon>Bacillaceae</taxon>
        <taxon>Halalkalibacter</taxon>
    </lineage>
</organism>
<comment type="caution">
    <text evidence="1">The sequence shown here is derived from an EMBL/GenBank/DDBJ whole genome shotgun (WGS) entry which is preliminary data.</text>
</comment>
<dbReference type="Proteomes" id="UP000018895">
    <property type="component" value="Unassembled WGS sequence"/>
</dbReference>
<reference evidence="1" key="1">
    <citation type="journal article" date="2014" name="Genome Announc.">
        <title>Draft Genome Sequences of Three Alkaliphilic Bacillus Strains, Bacillus wakoensis JCM 9140T, Bacillus akibai JCM 9157T, and Bacillus hemicellulosilyticus JCM 9152T.</title>
        <authorList>
            <person name="Yuki M."/>
            <person name="Oshima K."/>
            <person name="Suda W."/>
            <person name="Oshida Y."/>
            <person name="Kitamura K."/>
            <person name="Iida T."/>
            <person name="Hattori M."/>
            <person name="Ohkuma M."/>
        </authorList>
    </citation>
    <scope>NUCLEOTIDE SEQUENCE [LARGE SCALE GENOMIC DNA]</scope>
    <source>
        <strain evidence="1">JCM 9152</strain>
    </source>
</reference>
<protein>
    <submittedName>
        <fullName evidence="1">Uncharacterized protein</fullName>
    </submittedName>
</protein>
<evidence type="ECO:0000313" key="2">
    <source>
        <dbReference type="Proteomes" id="UP000018895"/>
    </source>
</evidence>
<gene>
    <name evidence="1" type="ORF">JCM9152_2907</name>
</gene>